<dbReference type="KEGG" id="vg:6372324"/>
<evidence type="ECO:0000259" key="3">
    <source>
        <dbReference type="Pfam" id="PF24729"/>
    </source>
</evidence>
<keyword evidence="5" id="KW-1185">Reference proteome</keyword>
<dbReference type="Proteomes" id="UP000002421">
    <property type="component" value="Segment"/>
</dbReference>
<protein>
    <recommendedName>
        <fullName evidence="3">Acb2/Tad1 hairpin domain-containing protein</fullName>
    </recommendedName>
</protein>
<dbReference type="OrthoDB" id="34452at10239"/>
<organismHost>
    <name type="scientific">Pseudomonas chlororaphis</name>
    <dbReference type="NCBI Taxonomy" id="587753"/>
</organismHost>
<keyword evidence="1" id="KW-0547">Nucleotide-binding</keyword>
<dbReference type="InterPro" id="IPR056098">
    <property type="entry name" value="Acb2/Tad1_hairpin"/>
</dbReference>
<sequence>MESIITGLTWAKGLESADGVAQVVDVKEAKSHIDIDDVDQNDVKDEDTETLPNTDGGDEVKVATDHDVVSAESATVVSGDEGGKVIEAMSVDPISGAAKRFVISGFNAQTNPAAEPGDNLLSLVILLQNGIIPEVGVNGVTCEDLLKVVEEVFVSFQEGKFACEENEEVLQGVRMAQAAITKRLLRRESQGTEGTYKGN</sequence>
<dbReference type="EMBL" id="EU197055">
    <property type="protein sequence ID" value="ABY63107.1"/>
    <property type="molecule type" value="Genomic_DNA"/>
</dbReference>
<evidence type="ECO:0000313" key="5">
    <source>
        <dbReference type="Proteomes" id="UP000002421"/>
    </source>
</evidence>
<feature type="compositionally biased region" description="Acidic residues" evidence="2">
    <location>
        <begin position="37"/>
        <end position="49"/>
    </location>
</feature>
<proteinExistence type="predicted"/>
<reference evidence="4 5" key="1">
    <citation type="journal article" date="2008" name="Virology">
        <title>Characterization of Pseudomonas chlororaphis myovirus 201varphi2-1 via genomic sequencing, mass spectrometry, and electron microscopy.</title>
        <authorList>
            <person name="Thomas J.A."/>
            <person name="Rolando M.R."/>
            <person name="Carroll C.A."/>
            <person name="Shen P.S."/>
            <person name="Belnap D.M."/>
            <person name="Weintraub S.T."/>
            <person name="Serwer P."/>
            <person name="Hardies S.C."/>
        </authorList>
    </citation>
    <scope>NUCLEOTIDE SEQUENCE</scope>
</reference>
<gene>
    <name evidence="4" type="ORF">201phi2-1p280</name>
</gene>
<dbReference type="Pfam" id="PF24729">
    <property type="entry name" value="Acb2_Tad1_hairpin"/>
    <property type="match status" value="1"/>
</dbReference>
<organism evidence="4 5">
    <name type="scientific">Pseudomonas phage 201phi2-1</name>
    <name type="common">Pseudomonas chlororaphis phage 201phi2-1</name>
    <dbReference type="NCBI Taxonomy" id="198110"/>
    <lineage>
        <taxon>Viruses</taxon>
        <taxon>Duplodnaviria</taxon>
        <taxon>Heunggongvirae</taxon>
        <taxon>Uroviricota</taxon>
        <taxon>Caudoviricetes</taxon>
        <taxon>Chimalliviridae</taxon>
        <taxon>Serwervirus</taxon>
        <taxon>Serwervirus 201phi21</taxon>
    </lineage>
</organism>
<feature type="domain" description="Acb2/Tad1 hairpin" evidence="3">
    <location>
        <begin position="124"/>
        <end position="183"/>
    </location>
</feature>
<accession>B3FJE1</accession>
<evidence type="ECO:0000256" key="2">
    <source>
        <dbReference type="SAM" id="MobiDB-lite"/>
    </source>
</evidence>
<name>B3FJE1_BP201</name>
<feature type="region of interest" description="Disordered" evidence="2">
    <location>
        <begin position="37"/>
        <end position="58"/>
    </location>
</feature>
<evidence type="ECO:0000256" key="1">
    <source>
        <dbReference type="ARBA" id="ARBA00022741"/>
    </source>
</evidence>
<dbReference type="RefSeq" id="YP_001957002.1">
    <property type="nucleotide sequence ID" value="NC_010821.1"/>
</dbReference>
<evidence type="ECO:0000313" key="4">
    <source>
        <dbReference type="EMBL" id="ABY63107.1"/>
    </source>
</evidence>